<dbReference type="PANTHER" id="PTHR33986:SF15">
    <property type="entry name" value="MITOCHONDRIAL FISSION PROTEIN ELM1"/>
    <property type="match status" value="1"/>
</dbReference>
<keyword evidence="2" id="KW-1185">Reference proteome</keyword>
<accession>A0ABS3LTF7</accession>
<sequence>MQRRALSVVAEDFAGMRSQAFGLAERLGFPAKLTPIRPTGLMRMLPARMWPNPLAAVEAGAFATRGSDSSIIGPVLTVAGKGAAIGAALRRKGYTVVQIQHPRMKLDRFDLVVANVHDEIEGPNVLLGRTALHGLTPGRLEQARADWRVRLVRSGQPLLAALVGGSNGRFRFGRVEAEQLGASLARAARASGAHLFITTSRRTGAEGVAALREAAASVGGTVWSEGADNPYLGLVACADFLVVTTDSISMMSEAAASSAPLYIHDLPGSSRRIGIFVETLLKCGRARRFEGEVEGWPVEPLDDAPAIAREIRARLGLPTPENA</sequence>
<proteinExistence type="predicted"/>
<gene>
    <name evidence="1" type="ORF">J2D73_05220</name>
</gene>
<dbReference type="EMBL" id="JAFVMF010000004">
    <property type="protein sequence ID" value="MBO1359196.1"/>
    <property type="molecule type" value="Genomic_DNA"/>
</dbReference>
<dbReference type="Pfam" id="PF06258">
    <property type="entry name" value="Mito_fiss_Elm1"/>
    <property type="match status" value="1"/>
</dbReference>
<evidence type="ECO:0000313" key="2">
    <source>
        <dbReference type="Proteomes" id="UP000664771"/>
    </source>
</evidence>
<dbReference type="InterPro" id="IPR009367">
    <property type="entry name" value="Elm1-like"/>
</dbReference>
<dbReference type="Proteomes" id="UP000664771">
    <property type="component" value="Unassembled WGS sequence"/>
</dbReference>
<reference evidence="1 2" key="1">
    <citation type="submission" date="2021-03" db="EMBL/GenBank/DDBJ databases">
        <title>The complete genome sequence of Acetobacter sacchari TBRC 11175.</title>
        <authorList>
            <person name="Charoenyingcharoen P."/>
            <person name="Yukphan P."/>
        </authorList>
    </citation>
    <scope>NUCLEOTIDE SEQUENCE [LARGE SCALE GENOMIC DNA]</scope>
    <source>
        <strain evidence="1 2">TBRC 11175</strain>
    </source>
</reference>
<evidence type="ECO:0000313" key="1">
    <source>
        <dbReference type="EMBL" id="MBO1359196.1"/>
    </source>
</evidence>
<comment type="caution">
    <text evidence="1">The sequence shown here is derived from an EMBL/GenBank/DDBJ whole genome shotgun (WGS) entry which is preliminary data.</text>
</comment>
<protein>
    <submittedName>
        <fullName evidence="1">Mitochondrial fission ELM1 family protein</fullName>
    </submittedName>
</protein>
<dbReference type="PANTHER" id="PTHR33986">
    <property type="entry name" value="OS02G0535700 PROTEIN"/>
    <property type="match status" value="1"/>
</dbReference>
<name>A0ABS3LTF7_9PROT</name>
<organism evidence="1 2">
    <name type="scientific">Acetobacter sacchari</name>
    <dbReference type="NCBI Taxonomy" id="2661687"/>
    <lineage>
        <taxon>Bacteria</taxon>
        <taxon>Pseudomonadati</taxon>
        <taxon>Pseudomonadota</taxon>
        <taxon>Alphaproteobacteria</taxon>
        <taxon>Acetobacterales</taxon>
        <taxon>Acetobacteraceae</taxon>
        <taxon>Acetobacter</taxon>
    </lineage>
</organism>